<feature type="domain" description="AB hydrolase-1" evidence="2">
    <location>
        <begin position="70"/>
        <end position="419"/>
    </location>
</feature>
<feature type="region of interest" description="Disordered" evidence="1">
    <location>
        <begin position="1"/>
        <end position="47"/>
    </location>
</feature>
<dbReference type="EMBL" id="BAAAPZ010000017">
    <property type="protein sequence ID" value="GAA2103949.1"/>
    <property type="molecule type" value="Genomic_DNA"/>
</dbReference>
<feature type="region of interest" description="Disordered" evidence="1">
    <location>
        <begin position="301"/>
        <end position="332"/>
    </location>
</feature>
<dbReference type="Pfam" id="PF00561">
    <property type="entry name" value="Abhydrolase_1"/>
    <property type="match status" value="1"/>
</dbReference>
<evidence type="ECO:0000256" key="1">
    <source>
        <dbReference type="SAM" id="MobiDB-lite"/>
    </source>
</evidence>
<protein>
    <submittedName>
        <fullName evidence="3">Alpha/beta fold hydrolase</fullName>
    </submittedName>
</protein>
<dbReference type="InterPro" id="IPR000073">
    <property type="entry name" value="AB_hydrolase_1"/>
</dbReference>
<feature type="compositionally biased region" description="Basic and acidic residues" evidence="1">
    <location>
        <begin position="9"/>
        <end position="22"/>
    </location>
</feature>
<proteinExistence type="predicted"/>
<evidence type="ECO:0000313" key="4">
    <source>
        <dbReference type="Proteomes" id="UP001500984"/>
    </source>
</evidence>
<sequence length="483" mass="50364">MAENTPGLRRLDRPVHAGRAGDAEPTDEDAGLRAGRGAGPSGADSAASAGPVFSLAYVRTRPEAPVPGRPPVVIVPGGPGLASAVPYTALRAQAAQRGLDVLMVEHRGVGLSRRMPDGEDLPLESMRITAVVDDLRAVLEAEGIGRALVVGSSYGTYVAQAFAHAHPELTAGLVLDSPMLKAGNGAEEEWATALLYDGTAGDDEHRRLAHKVRDLAAEAYGSEKPGELAALGRAVRIVYEFGGPEVLDAFLNQRKVGASRLVRRLLAAMGGGDTGTPVPYYMEFDRTGEIAFRELDYGGTGRRPGTAAVGAEAEGTEATRTAAGDGPASGTESVALAGPRRLFARSEDFAEVARQFSPFAGEPVDLEAVLPRMRIPVTVLSGDRDLRTPRPVAERITALVPEGVLVAVPDHGHSALDTHHAALLETLVAGADGKPGEIGTAEPGEPCRRRLHCLGSGGGPSAAVGPIIALTLALDRLLPRERR</sequence>
<accession>A0ABN2X2E6</accession>
<comment type="caution">
    <text evidence="3">The sequence shown here is derived from an EMBL/GenBank/DDBJ whole genome shotgun (WGS) entry which is preliminary data.</text>
</comment>
<dbReference type="Proteomes" id="UP001500984">
    <property type="component" value="Unassembled WGS sequence"/>
</dbReference>
<dbReference type="PANTHER" id="PTHR43433:SF5">
    <property type="entry name" value="AB HYDROLASE-1 DOMAIN-CONTAINING PROTEIN"/>
    <property type="match status" value="1"/>
</dbReference>
<gene>
    <name evidence="3" type="ORF">GCM10009823_28220</name>
</gene>
<dbReference type="GO" id="GO:0016787">
    <property type="term" value="F:hydrolase activity"/>
    <property type="evidence" value="ECO:0007669"/>
    <property type="project" value="UniProtKB-KW"/>
</dbReference>
<evidence type="ECO:0000313" key="3">
    <source>
        <dbReference type="EMBL" id="GAA2103949.1"/>
    </source>
</evidence>
<dbReference type="InterPro" id="IPR029058">
    <property type="entry name" value="AB_hydrolase_fold"/>
</dbReference>
<name>A0ABN2X2E6_9MICO</name>
<dbReference type="SUPFAM" id="SSF53474">
    <property type="entry name" value="alpha/beta-Hydrolases"/>
    <property type="match status" value="1"/>
</dbReference>
<keyword evidence="4" id="KW-1185">Reference proteome</keyword>
<dbReference type="PANTHER" id="PTHR43433">
    <property type="entry name" value="HYDROLASE, ALPHA/BETA FOLD FAMILY PROTEIN"/>
    <property type="match status" value="1"/>
</dbReference>
<reference evidence="3 4" key="1">
    <citation type="journal article" date="2019" name="Int. J. Syst. Evol. Microbiol.">
        <title>The Global Catalogue of Microorganisms (GCM) 10K type strain sequencing project: providing services to taxonomists for standard genome sequencing and annotation.</title>
        <authorList>
            <consortium name="The Broad Institute Genomics Platform"/>
            <consortium name="The Broad Institute Genome Sequencing Center for Infectious Disease"/>
            <person name="Wu L."/>
            <person name="Ma J."/>
        </authorList>
    </citation>
    <scope>NUCLEOTIDE SEQUENCE [LARGE SCALE GENOMIC DNA]</scope>
    <source>
        <strain evidence="3 4">JCM 15900</strain>
    </source>
</reference>
<dbReference type="InterPro" id="IPR050471">
    <property type="entry name" value="AB_hydrolase"/>
</dbReference>
<organism evidence="3 4">
    <name type="scientific">Brevibacterium salitolerans</name>
    <dbReference type="NCBI Taxonomy" id="1403566"/>
    <lineage>
        <taxon>Bacteria</taxon>
        <taxon>Bacillati</taxon>
        <taxon>Actinomycetota</taxon>
        <taxon>Actinomycetes</taxon>
        <taxon>Micrococcales</taxon>
        <taxon>Brevibacteriaceae</taxon>
        <taxon>Brevibacterium</taxon>
    </lineage>
</organism>
<dbReference type="RefSeq" id="WP_344337938.1">
    <property type="nucleotide sequence ID" value="NZ_BAAAPZ010000017.1"/>
</dbReference>
<dbReference type="Gene3D" id="3.40.50.1820">
    <property type="entry name" value="alpha/beta hydrolase"/>
    <property type="match status" value="2"/>
</dbReference>
<keyword evidence="3" id="KW-0378">Hydrolase</keyword>
<evidence type="ECO:0000259" key="2">
    <source>
        <dbReference type="Pfam" id="PF00561"/>
    </source>
</evidence>
<feature type="compositionally biased region" description="Low complexity" evidence="1">
    <location>
        <begin position="305"/>
        <end position="324"/>
    </location>
</feature>